<reference evidence="3" key="1">
    <citation type="submission" date="2025-08" db="UniProtKB">
        <authorList>
            <consortium name="RefSeq"/>
        </authorList>
    </citation>
    <scope>IDENTIFICATION</scope>
</reference>
<keyword evidence="2" id="KW-1185">Reference proteome</keyword>
<dbReference type="Proteomes" id="UP000079169">
    <property type="component" value="Unplaced"/>
</dbReference>
<organism evidence="2 3">
    <name type="scientific">Diaphorina citri</name>
    <name type="common">Asian citrus psyllid</name>
    <dbReference type="NCBI Taxonomy" id="121845"/>
    <lineage>
        <taxon>Eukaryota</taxon>
        <taxon>Metazoa</taxon>
        <taxon>Ecdysozoa</taxon>
        <taxon>Arthropoda</taxon>
        <taxon>Hexapoda</taxon>
        <taxon>Insecta</taxon>
        <taxon>Pterygota</taxon>
        <taxon>Neoptera</taxon>
        <taxon>Paraneoptera</taxon>
        <taxon>Hemiptera</taxon>
        <taxon>Sternorrhyncha</taxon>
        <taxon>Psylloidea</taxon>
        <taxon>Psyllidae</taxon>
        <taxon>Diaphorininae</taxon>
        <taxon>Diaphorina</taxon>
    </lineage>
</organism>
<accession>A0A1S3D8L2</accession>
<dbReference type="RefSeq" id="XP_008475851.1">
    <property type="nucleotide sequence ID" value="XM_008477629.2"/>
</dbReference>
<evidence type="ECO:0000313" key="2">
    <source>
        <dbReference type="Proteomes" id="UP000079169"/>
    </source>
</evidence>
<feature type="region of interest" description="Disordered" evidence="1">
    <location>
        <begin position="20"/>
        <end position="41"/>
    </location>
</feature>
<dbReference type="AlphaFoldDB" id="A0A1S3D8L2"/>
<gene>
    <name evidence="3" type="primary">LOC103512845</name>
</gene>
<dbReference type="KEGG" id="dci:103512845"/>
<dbReference type="GeneID" id="103512845"/>
<evidence type="ECO:0000256" key="1">
    <source>
        <dbReference type="SAM" id="MobiDB-lite"/>
    </source>
</evidence>
<feature type="region of interest" description="Disordered" evidence="1">
    <location>
        <begin position="229"/>
        <end position="306"/>
    </location>
</feature>
<sequence>MPPTDFFKAHPSSVILYETGRPAYSGPAPQHGPLPRPSHVSSSVVVTPATEIVPEHHASPPLTEIPETIHPTAFKPPPNAIPPTAVQPPFLPPPIDVSPSFEEKVIHPKFAPIHAKSGPSVEFPATTAVAVGAPCEPSCNALAQLFKKLAKIDEYLHSLMSKKPDVLETAVAPKHQPPQLTEPFLDPQHQKPHLTEPFLEDTQLKVQLPPQTPKYEFYPLLPKYRPSPKVLPPSPCPSTLSSSAHQETLVPQPLPSSALSQEPLVPQPPKPIEASPANQYLSEPQPHHPSPQKSPSKNNPYHELPLHSEIPHLSKPQVFVPKNYDRMHAFHSSVNSPGTSGRSYVYQSPKPTAPTVQAVKTVPNPVAKPTVSSNPKSLGNFRTYVINKKGLPKDVILPTVLDPIYLN</sequence>
<dbReference type="PaxDb" id="121845-A0A1S3D8L2"/>
<protein>
    <submittedName>
        <fullName evidence="3">Early nodulin-75-like</fullName>
    </submittedName>
</protein>
<name>A0A1S3D8L2_DIACI</name>
<evidence type="ECO:0000313" key="3">
    <source>
        <dbReference type="RefSeq" id="XP_008475851.1"/>
    </source>
</evidence>
<proteinExistence type="predicted"/>